<dbReference type="AlphaFoldDB" id="A0A2I0VCZ0"/>
<dbReference type="InterPro" id="IPR056924">
    <property type="entry name" value="SH3_Tf2-1"/>
</dbReference>
<organism evidence="3 4">
    <name type="scientific">Dendrobium catenatum</name>
    <dbReference type="NCBI Taxonomy" id="906689"/>
    <lineage>
        <taxon>Eukaryota</taxon>
        <taxon>Viridiplantae</taxon>
        <taxon>Streptophyta</taxon>
        <taxon>Embryophyta</taxon>
        <taxon>Tracheophyta</taxon>
        <taxon>Spermatophyta</taxon>
        <taxon>Magnoliopsida</taxon>
        <taxon>Liliopsida</taxon>
        <taxon>Asparagales</taxon>
        <taxon>Orchidaceae</taxon>
        <taxon>Epidendroideae</taxon>
        <taxon>Malaxideae</taxon>
        <taxon>Dendrobiinae</taxon>
        <taxon>Dendrobium</taxon>
    </lineage>
</organism>
<dbReference type="PANTHER" id="PTHR46148:SF52">
    <property type="entry name" value="OS04G0603800 PROTEIN"/>
    <property type="match status" value="1"/>
</dbReference>
<dbReference type="InterPro" id="IPR016197">
    <property type="entry name" value="Chromo-like_dom_sf"/>
</dbReference>
<feature type="region of interest" description="Disordered" evidence="1">
    <location>
        <begin position="150"/>
        <end position="175"/>
    </location>
</feature>
<dbReference type="InterPro" id="IPR000953">
    <property type="entry name" value="Chromo/chromo_shadow_dom"/>
</dbReference>
<sequence>MQFEVGEKVFLKLQPYRQSTVARRQNEKLAPRYFGPYKVLDIIGAVTYRLKLPLSATIHPVFHVSQLRRAFGEHAVSAELPATMTEDLEVVLEPLELAGVRPDKMGNKEVLIKWRGLPDFDATWEPFKRVKEQFPSFHLEDKVSFWEGSNVTLEPAQEGPAGPGPTRVYTRRRRK</sequence>
<dbReference type="STRING" id="906689.A0A2I0VCZ0"/>
<dbReference type="InterPro" id="IPR023780">
    <property type="entry name" value="Chromo_domain"/>
</dbReference>
<dbReference type="Pfam" id="PF00385">
    <property type="entry name" value="Chromo"/>
    <property type="match status" value="1"/>
</dbReference>
<dbReference type="SUPFAM" id="SSF54160">
    <property type="entry name" value="Chromo domain-like"/>
    <property type="match status" value="1"/>
</dbReference>
<dbReference type="Pfam" id="PF24626">
    <property type="entry name" value="SH3_Tf2-1"/>
    <property type="match status" value="1"/>
</dbReference>
<reference evidence="3 4" key="2">
    <citation type="journal article" date="2017" name="Nature">
        <title>The Apostasia genome and the evolution of orchids.</title>
        <authorList>
            <person name="Zhang G.Q."/>
            <person name="Liu K.W."/>
            <person name="Li Z."/>
            <person name="Lohaus R."/>
            <person name="Hsiao Y.Y."/>
            <person name="Niu S.C."/>
            <person name="Wang J.Y."/>
            <person name="Lin Y.C."/>
            <person name="Xu Q."/>
            <person name="Chen L.J."/>
            <person name="Yoshida K."/>
            <person name="Fujiwara S."/>
            <person name="Wang Z.W."/>
            <person name="Zhang Y.Q."/>
            <person name="Mitsuda N."/>
            <person name="Wang M."/>
            <person name="Liu G.H."/>
            <person name="Pecoraro L."/>
            <person name="Huang H.X."/>
            <person name="Xiao X.J."/>
            <person name="Lin M."/>
            <person name="Wu X.Y."/>
            <person name="Wu W.L."/>
            <person name="Chen Y.Y."/>
            <person name="Chang S.B."/>
            <person name="Sakamoto S."/>
            <person name="Ohme-Takagi M."/>
            <person name="Yagi M."/>
            <person name="Zeng S.J."/>
            <person name="Shen C.Y."/>
            <person name="Yeh C.M."/>
            <person name="Luo Y.B."/>
            <person name="Tsai W.C."/>
            <person name="Van de Peer Y."/>
            <person name="Liu Z.J."/>
        </authorList>
    </citation>
    <scope>NUCLEOTIDE SEQUENCE [LARGE SCALE GENOMIC DNA]</scope>
    <source>
        <tissue evidence="3">The whole plant</tissue>
    </source>
</reference>
<dbReference type="PROSITE" id="PS50013">
    <property type="entry name" value="CHROMO_2"/>
    <property type="match status" value="1"/>
</dbReference>
<evidence type="ECO:0000256" key="1">
    <source>
        <dbReference type="SAM" id="MobiDB-lite"/>
    </source>
</evidence>
<dbReference type="Proteomes" id="UP000233837">
    <property type="component" value="Unassembled WGS sequence"/>
</dbReference>
<dbReference type="Gene3D" id="2.40.50.40">
    <property type="match status" value="1"/>
</dbReference>
<protein>
    <recommendedName>
        <fullName evidence="2">Chromo domain-containing protein</fullName>
    </recommendedName>
</protein>
<feature type="domain" description="Chromo" evidence="2">
    <location>
        <begin position="86"/>
        <end position="126"/>
    </location>
</feature>
<reference evidence="3 4" key="1">
    <citation type="journal article" date="2016" name="Sci. Rep.">
        <title>The Dendrobium catenatum Lindl. genome sequence provides insights into polysaccharide synthase, floral development and adaptive evolution.</title>
        <authorList>
            <person name="Zhang G.Q."/>
            <person name="Xu Q."/>
            <person name="Bian C."/>
            <person name="Tsai W.C."/>
            <person name="Yeh C.M."/>
            <person name="Liu K.W."/>
            <person name="Yoshida K."/>
            <person name="Zhang L.S."/>
            <person name="Chang S.B."/>
            <person name="Chen F."/>
            <person name="Shi Y."/>
            <person name="Su Y.Y."/>
            <person name="Zhang Y.Q."/>
            <person name="Chen L.J."/>
            <person name="Yin Y."/>
            <person name="Lin M."/>
            <person name="Huang H."/>
            <person name="Deng H."/>
            <person name="Wang Z.W."/>
            <person name="Zhu S.L."/>
            <person name="Zhao X."/>
            <person name="Deng C."/>
            <person name="Niu S.C."/>
            <person name="Huang J."/>
            <person name="Wang M."/>
            <person name="Liu G.H."/>
            <person name="Yang H.J."/>
            <person name="Xiao X.J."/>
            <person name="Hsiao Y.Y."/>
            <person name="Wu W.L."/>
            <person name="Chen Y.Y."/>
            <person name="Mitsuda N."/>
            <person name="Ohme-Takagi M."/>
            <person name="Luo Y.B."/>
            <person name="Van de Peer Y."/>
            <person name="Liu Z.J."/>
        </authorList>
    </citation>
    <scope>NUCLEOTIDE SEQUENCE [LARGE SCALE GENOMIC DNA]</scope>
    <source>
        <tissue evidence="3">The whole plant</tissue>
    </source>
</reference>
<evidence type="ECO:0000259" key="2">
    <source>
        <dbReference type="PROSITE" id="PS50013"/>
    </source>
</evidence>
<dbReference type="EMBL" id="KZ504750">
    <property type="protein sequence ID" value="PKU61279.1"/>
    <property type="molecule type" value="Genomic_DNA"/>
</dbReference>
<proteinExistence type="predicted"/>
<keyword evidence="4" id="KW-1185">Reference proteome</keyword>
<accession>A0A2I0VCZ0</accession>
<name>A0A2I0VCZ0_9ASPA</name>
<dbReference type="PANTHER" id="PTHR46148">
    <property type="entry name" value="CHROMO DOMAIN-CONTAINING PROTEIN"/>
    <property type="match status" value="1"/>
</dbReference>
<gene>
    <name evidence="3" type="ORF">MA16_Dca028310</name>
</gene>
<evidence type="ECO:0000313" key="3">
    <source>
        <dbReference type="EMBL" id="PKU61279.1"/>
    </source>
</evidence>
<evidence type="ECO:0000313" key="4">
    <source>
        <dbReference type="Proteomes" id="UP000233837"/>
    </source>
</evidence>